<gene>
    <name evidence="1" type="ORF">RHTO_02060</name>
</gene>
<reference evidence="1 2" key="1">
    <citation type="journal article" date="2012" name="Nat. Commun.">
        <title>A multi-omic map of the lipid-producing yeast Rhodosporidium toruloides.</title>
        <authorList>
            <person name="Zhu Z."/>
            <person name="Zhang S."/>
            <person name="Liu H."/>
            <person name="Shen H."/>
            <person name="Lin X."/>
            <person name="Yang F."/>
            <person name="Zhou Y.J."/>
            <person name="Jin G."/>
            <person name="Ye M."/>
            <person name="Zou H."/>
            <person name="Zou H."/>
            <person name="Zhao Z.K."/>
        </authorList>
    </citation>
    <scope>NUCLEOTIDE SEQUENCE [LARGE SCALE GENOMIC DNA]</scope>
    <source>
        <strain evidence="1 2">NP11</strain>
    </source>
</reference>
<proteinExistence type="predicted"/>
<dbReference type="HOGENOM" id="CLU_074181_0_0_1"/>
<evidence type="ECO:0000313" key="2">
    <source>
        <dbReference type="Proteomes" id="UP000016926"/>
    </source>
</evidence>
<accession>M7XBQ3</accession>
<dbReference type="GeneID" id="27366073"/>
<protein>
    <submittedName>
        <fullName evidence="1">Uncharacterized protein</fullName>
    </submittedName>
</protein>
<name>M7XBQ3_RHOT1</name>
<dbReference type="AlphaFoldDB" id="M7XBQ3"/>
<organism evidence="1 2">
    <name type="scientific">Rhodotorula toruloides (strain NP11)</name>
    <name type="common">Yeast</name>
    <name type="synonym">Rhodosporidium toruloides</name>
    <dbReference type="NCBI Taxonomy" id="1130832"/>
    <lineage>
        <taxon>Eukaryota</taxon>
        <taxon>Fungi</taxon>
        <taxon>Dikarya</taxon>
        <taxon>Basidiomycota</taxon>
        <taxon>Pucciniomycotina</taxon>
        <taxon>Microbotryomycetes</taxon>
        <taxon>Sporidiobolales</taxon>
        <taxon>Sporidiobolaceae</taxon>
        <taxon>Rhodotorula</taxon>
    </lineage>
</organism>
<dbReference type="Proteomes" id="UP000016926">
    <property type="component" value="Unassembled WGS sequence"/>
</dbReference>
<evidence type="ECO:0000313" key="1">
    <source>
        <dbReference type="EMBL" id="EMS21189.1"/>
    </source>
</evidence>
<sequence>MATIQVLLALAKDNEGLAGLARDIIRDAPDPTPLRFDGTGWSHVGDPADDWMKKLAEASIEGNGGLFIMAPPGGHRESVEMFFRLFEPFLGKGGHIVLFFVTGRMHPGTLDSVLSWQQRVQTETSGSLDFAFFDQERGLSTGDAGFFQIVTKTGYFFSGFYTPGGWCTKFWSKDEPPKNMTFGNLSLGSRPLKAASEETRKLVDEELEEITGHVKHWARTALFPTPSVLKYVRAKEASASC</sequence>
<dbReference type="RefSeq" id="XP_016272308.1">
    <property type="nucleotide sequence ID" value="XM_016415738.1"/>
</dbReference>
<dbReference type="EMBL" id="KB722657">
    <property type="protein sequence ID" value="EMS21189.1"/>
    <property type="molecule type" value="Genomic_DNA"/>
</dbReference>
<keyword evidence="2" id="KW-1185">Reference proteome</keyword>